<dbReference type="WBParaSite" id="nRc.2.0.1.t45313-RA">
    <property type="protein sequence ID" value="nRc.2.0.1.t45313-RA"/>
    <property type="gene ID" value="nRc.2.0.1.g45313"/>
</dbReference>
<dbReference type="InterPro" id="IPR039481">
    <property type="entry name" value="EXOC2/Sec5_N_dom"/>
</dbReference>
<keyword evidence="6" id="KW-0732">Signal</keyword>
<dbReference type="GO" id="GO:0015031">
    <property type="term" value="P:protein transport"/>
    <property type="evidence" value="ECO:0007669"/>
    <property type="project" value="UniProtKB-KW"/>
</dbReference>
<evidence type="ECO:0000313" key="8">
    <source>
        <dbReference type="Proteomes" id="UP000887565"/>
    </source>
</evidence>
<organism evidence="8 9">
    <name type="scientific">Romanomermis culicivorax</name>
    <name type="common">Nematode worm</name>
    <dbReference type="NCBI Taxonomy" id="13658"/>
    <lineage>
        <taxon>Eukaryota</taxon>
        <taxon>Metazoa</taxon>
        <taxon>Ecdysozoa</taxon>
        <taxon>Nematoda</taxon>
        <taxon>Enoplea</taxon>
        <taxon>Dorylaimia</taxon>
        <taxon>Mermithida</taxon>
        <taxon>Mermithoidea</taxon>
        <taxon>Mermithidae</taxon>
        <taxon>Romanomermis</taxon>
    </lineage>
</organism>
<dbReference type="GO" id="GO:0006887">
    <property type="term" value="P:exocytosis"/>
    <property type="evidence" value="ECO:0007669"/>
    <property type="project" value="UniProtKB-KW"/>
</dbReference>
<feature type="domain" description="Exocyst complex component EXOC2/Sec5 N-terminal" evidence="7">
    <location>
        <begin position="56"/>
        <end position="236"/>
    </location>
</feature>
<reference evidence="9" key="1">
    <citation type="submission" date="2022-11" db="UniProtKB">
        <authorList>
            <consortium name="WormBaseParasite"/>
        </authorList>
    </citation>
    <scope>IDENTIFICATION</scope>
</reference>
<comment type="subunit">
    <text evidence="4">Component of the exocyst complex.</text>
</comment>
<evidence type="ECO:0000256" key="5">
    <source>
        <dbReference type="SAM" id="MobiDB-lite"/>
    </source>
</evidence>
<comment type="function">
    <text evidence="4">Component of the exocyst complex involved in the docking of exocytic vesicles with fusion sites on the plasma membrane.</text>
</comment>
<accession>A0A915L2K9</accession>
<keyword evidence="8" id="KW-1185">Reference proteome</keyword>
<feature type="signal peptide" evidence="6">
    <location>
        <begin position="1"/>
        <end position="29"/>
    </location>
</feature>
<dbReference type="Proteomes" id="UP000887565">
    <property type="component" value="Unplaced"/>
</dbReference>
<name>A0A915L2K9_ROMCU</name>
<feature type="compositionally biased region" description="Basic and acidic residues" evidence="5">
    <location>
        <begin position="192"/>
        <end position="205"/>
    </location>
</feature>
<dbReference type="GO" id="GO:0006893">
    <property type="term" value="P:Golgi to plasma membrane transport"/>
    <property type="evidence" value="ECO:0007669"/>
    <property type="project" value="UniProtKB-UniRule"/>
</dbReference>
<dbReference type="GO" id="GO:0000145">
    <property type="term" value="C:exocyst"/>
    <property type="evidence" value="ECO:0007669"/>
    <property type="project" value="UniProtKB-UniRule"/>
</dbReference>
<feature type="chain" id="PRO_5036872588" description="Exocyst complex component 2" evidence="6">
    <location>
        <begin position="30"/>
        <end position="257"/>
    </location>
</feature>
<sequence>MQEMSMVLNVVQLGVWLVLNAILPENVPSEIPDTYKSRLLSWPDEEHRGTIMTMNLLQSLKTFRACVASLLQQDFSSKQLQPLYDLCVTLRLICLARVVEQTRQSIIDLQYRENWKITNRQKDDWSKTNSPDLFERTVNEVAPLLKQLVTNSGYPGETDLLAQERLRAAVMARFERLYNSYEETLSRASRLQPREERNVSSDEKQTAANRPADLRWSGTAPQRDAPIKDRKLLIVLVFASHLSSDAFLLTSIYDLCC</sequence>
<comment type="similarity">
    <text evidence="1 4">Belongs to the SEC5 family.</text>
</comment>
<keyword evidence="4" id="KW-0653">Protein transport</keyword>
<evidence type="ECO:0000256" key="1">
    <source>
        <dbReference type="ARBA" id="ARBA00010578"/>
    </source>
</evidence>
<keyword evidence="3 4" id="KW-0268">Exocytosis</keyword>
<keyword evidence="2 4" id="KW-0813">Transport</keyword>
<evidence type="ECO:0000256" key="4">
    <source>
        <dbReference type="RuleBase" id="RU365069"/>
    </source>
</evidence>
<evidence type="ECO:0000256" key="3">
    <source>
        <dbReference type="ARBA" id="ARBA00022483"/>
    </source>
</evidence>
<dbReference type="PANTHER" id="PTHR13043">
    <property type="entry name" value="EXOCYST COMPLEX COMPONENT SEC5"/>
    <property type="match status" value="1"/>
</dbReference>
<evidence type="ECO:0000256" key="6">
    <source>
        <dbReference type="SAM" id="SignalP"/>
    </source>
</evidence>
<evidence type="ECO:0000259" key="7">
    <source>
        <dbReference type="Pfam" id="PF15469"/>
    </source>
</evidence>
<protein>
    <recommendedName>
        <fullName evidence="4">Exocyst complex component 2</fullName>
    </recommendedName>
</protein>
<dbReference type="InterPro" id="IPR029175">
    <property type="entry name" value="EXOC2/Sec5"/>
</dbReference>
<dbReference type="AlphaFoldDB" id="A0A915L2K9"/>
<dbReference type="Pfam" id="PF15469">
    <property type="entry name" value="Sec5"/>
    <property type="match status" value="1"/>
</dbReference>
<evidence type="ECO:0000256" key="2">
    <source>
        <dbReference type="ARBA" id="ARBA00022448"/>
    </source>
</evidence>
<dbReference type="PANTHER" id="PTHR13043:SF1">
    <property type="entry name" value="EXOCYST COMPLEX COMPONENT 2"/>
    <property type="match status" value="1"/>
</dbReference>
<evidence type="ECO:0000313" key="9">
    <source>
        <dbReference type="WBParaSite" id="nRc.2.0.1.t45313-RA"/>
    </source>
</evidence>
<proteinExistence type="inferred from homology"/>
<feature type="region of interest" description="Disordered" evidence="5">
    <location>
        <begin position="189"/>
        <end position="222"/>
    </location>
</feature>